<name>Q9ZZ93_AEGSP</name>
<evidence type="ECO:0000313" key="2">
    <source>
        <dbReference type="EMBL" id="AAD00746.1"/>
    </source>
</evidence>
<dbReference type="InterPro" id="IPR004990">
    <property type="entry name" value="ELF"/>
</dbReference>
<keyword evidence="1" id="KW-0812">Transmembrane</keyword>
<proteinExistence type="predicted"/>
<geneLocation type="mitochondrion" evidence="2"/>
<keyword evidence="1" id="KW-1133">Transmembrane helix</keyword>
<keyword evidence="1" id="KW-0472">Membrane</keyword>
<reference evidence="2" key="3">
    <citation type="submission" date="1997-03" db="EMBL/GenBank/DDBJ databases">
        <title>orf-256 related sequences in wheat relatives.</title>
        <authorList>
            <person name="Clarkson M.D."/>
            <person name="Tamalis D.E."/>
            <person name="Zhan W."/>
            <person name="Hedgcoth C."/>
        </authorList>
    </citation>
    <scope>NUCLEOTIDE SEQUENCE</scope>
    <source>
        <strain evidence="2">Wheat Genetics Resource Center TA1783</strain>
    </source>
</reference>
<dbReference type="Pfam" id="PF03317">
    <property type="entry name" value="ELF"/>
    <property type="match status" value="1"/>
</dbReference>
<reference evidence="2" key="1">
    <citation type="journal article" date="1991" name="Plant Mol. Biol.">
        <title>A chimeric open reading frame in the 5' flanking region of coxI mitochondrial DNA from cytoplasmic male-sterile wheat.</title>
        <authorList>
            <person name="Rathburn H.B."/>
            <person name="Hedgcoth C."/>
        </authorList>
    </citation>
    <scope>NUCLEOTIDE SEQUENCE</scope>
    <source>
        <strain evidence="2">Wheat Genetics Resource Center TA1783</strain>
    </source>
</reference>
<organism evidence="2">
    <name type="scientific">Aegilops speltoides subsp. speltoides</name>
    <dbReference type="NCBI Taxonomy" id="58531"/>
    <lineage>
        <taxon>Eukaryota</taxon>
        <taxon>Viridiplantae</taxon>
        <taxon>Streptophyta</taxon>
        <taxon>Embryophyta</taxon>
        <taxon>Tracheophyta</taxon>
        <taxon>Spermatophyta</taxon>
        <taxon>Magnoliopsida</taxon>
        <taxon>Liliopsida</taxon>
        <taxon>Poales</taxon>
        <taxon>Poaceae</taxon>
        <taxon>BOP clade</taxon>
        <taxon>Pooideae</taxon>
        <taxon>Triticodae</taxon>
        <taxon>Triticeae</taxon>
        <taxon>Triticinae</taxon>
        <taxon>Aegilops</taxon>
    </lineage>
</organism>
<feature type="transmembrane region" description="Helical" evidence="1">
    <location>
        <begin position="31"/>
        <end position="53"/>
    </location>
</feature>
<evidence type="ECO:0000256" key="1">
    <source>
        <dbReference type="SAM" id="Phobius"/>
    </source>
</evidence>
<gene>
    <name evidence="2" type="primary">ELF</name>
</gene>
<keyword evidence="2" id="KW-0496">Mitochondrion</keyword>
<accession>Q9ZZ93</accession>
<dbReference type="AlphaFoldDB" id="Q9ZZ93"/>
<protein>
    <submittedName>
        <fullName evidence="2">Uncharacterized protein ELF</fullName>
    </submittedName>
</protein>
<reference evidence="2" key="2">
    <citation type="journal article" date="1994" name="Genome">
        <title>Influence of nuclear background on transcription of a chimeric gene (orf256) and coxI in fertile and cytoplasmic male sterile wheats.</title>
        <authorList>
            <person name="Song J."/>
            <person name="Hedgcoth C."/>
        </authorList>
    </citation>
    <scope>NUCLEOTIDE SEQUENCE</scope>
    <source>
        <strain evidence="2">Wheat Genetics Resource Center TA1783</strain>
    </source>
</reference>
<dbReference type="EMBL" id="U93499">
    <property type="protein sequence ID" value="AAD00746.1"/>
    <property type="molecule type" value="Genomic_DNA"/>
</dbReference>
<sequence>MTNMVRWLFSTSRFTAFYSHFCIKFPYIYDFFLFSICLFFFLVRFISIILLPICNLFGASFIITLPPEIQDPQALAHLAGLNFYLSLYEQDPGWVTFIQNELNHNTPLEDIPGRLKLFLMEEKLSSMRQDVIQEFVALYQRIGPYLPIEPYLVDEALRSYLAHIHATDSFTVLQASYQDLRENEGGSVFFRDAVSHNRDLLEAESSARRCLEVEQRIRWEEIPKSKASLERAEHEHALDLFKSEDLRRELEKKERGSSVILILFSSSPWAGPSFFSLPAPRPLFDKESLHFSNTK</sequence>